<dbReference type="HOGENOM" id="CLU_028087_0_0_1"/>
<dbReference type="eggNOG" id="ENOG502S48E">
    <property type="taxonomic scope" value="Eukaryota"/>
</dbReference>
<reference evidence="3" key="2">
    <citation type="submission" date="2010-04" db="EMBL/GenBank/DDBJ databases">
        <authorList>
            <person name="Buell R."/>
            <person name="Hamilton J."/>
            <person name="Hostetler J."/>
        </authorList>
    </citation>
    <scope>NUCLEOTIDE SEQUENCE [LARGE SCALE GENOMIC DNA]</scope>
    <source>
        <strain evidence="3">DAOM:BR144</strain>
    </source>
</reference>
<dbReference type="EnsemblProtists" id="PYU1_T006106">
    <property type="protein sequence ID" value="PYU1_T006106"/>
    <property type="gene ID" value="PYU1_G006094"/>
</dbReference>
<accession>K3WMB4</accession>
<evidence type="ECO:0000313" key="3">
    <source>
        <dbReference type="Proteomes" id="UP000019132"/>
    </source>
</evidence>
<dbReference type="Gene3D" id="3.40.50.1820">
    <property type="entry name" value="alpha/beta hydrolase"/>
    <property type="match status" value="1"/>
</dbReference>
<proteinExistence type="predicted"/>
<dbReference type="InParanoid" id="K3WMB4"/>
<dbReference type="PANTHER" id="PTHR22538">
    <property type="entry name" value="CILIA- AND FLAGELLA-ASSOCIATED PROTEIN 74"/>
    <property type="match status" value="1"/>
</dbReference>
<feature type="chain" id="PRO_5003867815" evidence="1">
    <location>
        <begin position="24"/>
        <end position="543"/>
    </location>
</feature>
<organism evidence="2 3">
    <name type="scientific">Globisporangium ultimum (strain ATCC 200006 / CBS 805.95 / DAOM BR144)</name>
    <name type="common">Pythium ultimum</name>
    <dbReference type="NCBI Taxonomy" id="431595"/>
    <lineage>
        <taxon>Eukaryota</taxon>
        <taxon>Sar</taxon>
        <taxon>Stramenopiles</taxon>
        <taxon>Oomycota</taxon>
        <taxon>Peronosporomycetes</taxon>
        <taxon>Pythiales</taxon>
        <taxon>Pythiaceae</taxon>
        <taxon>Globisporangium</taxon>
    </lineage>
</organism>
<reference evidence="3" key="1">
    <citation type="journal article" date="2010" name="Genome Biol.">
        <title>Genome sequence of the necrotrophic plant pathogen Pythium ultimum reveals original pathogenicity mechanisms and effector repertoire.</title>
        <authorList>
            <person name="Levesque C.A."/>
            <person name="Brouwer H."/>
            <person name="Cano L."/>
            <person name="Hamilton J.P."/>
            <person name="Holt C."/>
            <person name="Huitema E."/>
            <person name="Raffaele S."/>
            <person name="Robideau G.P."/>
            <person name="Thines M."/>
            <person name="Win J."/>
            <person name="Zerillo M.M."/>
            <person name="Beakes G.W."/>
            <person name="Boore J.L."/>
            <person name="Busam D."/>
            <person name="Dumas B."/>
            <person name="Ferriera S."/>
            <person name="Fuerstenberg S.I."/>
            <person name="Gachon C.M."/>
            <person name="Gaulin E."/>
            <person name="Govers F."/>
            <person name="Grenville-Briggs L."/>
            <person name="Horner N."/>
            <person name="Hostetler J."/>
            <person name="Jiang R.H."/>
            <person name="Johnson J."/>
            <person name="Krajaejun T."/>
            <person name="Lin H."/>
            <person name="Meijer H.J."/>
            <person name="Moore B."/>
            <person name="Morris P."/>
            <person name="Phuntmart V."/>
            <person name="Puiu D."/>
            <person name="Shetty J."/>
            <person name="Stajich J.E."/>
            <person name="Tripathy S."/>
            <person name="Wawra S."/>
            <person name="van West P."/>
            <person name="Whitty B.R."/>
            <person name="Coutinho P.M."/>
            <person name="Henrissat B."/>
            <person name="Martin F."/>
            <person name="Thomas P.D."/>
            <person name="Tyler B.M."/>
            <person name="De Vries R.P."/>
            <person name="Kamoun S."/>
            <person name="Yandell M."/>
            <person name="Tisserat N."/>
            <person name="Buell C.R."/>
        </authorList>
    </citation>
    <scope>NUCLEOTIDE SEQUENCE</scope>
    <source>
        <strain evidence="3">DAOM:BR144</strain>
    </source>
</reference>
<dbReference type="VEuPathDB" id="FungiDB:PYU1_G006094"/>
<dbReference type="OMA" id="MFINGAS"/>
<dbReference type="Proteomes" id="UP000019132">
    <property type="component" value="Unassembled WGS sequence"/>
</dbReference>
<dbReference type="AlphaFoldDB" id="K3WMB4"/>
<evidence type="ECO:0000256" key="1">
    <source>
        <dbReference type="SAM" id="SignalP"/>
    </source>
</evidence>
<feature type="signal peptide" evidence="1">
    <location>
        <begin position="1"/>
        <end position="23"/>
    </location>
</feature>
<name>K3WMB4_GLOUD</name>
<keyword evidence="1" id="KW-0732">Signal</keyword>
<sequence>MWNSSRVLVLALTSFLGLSAVAAGPQDAQTLQLESASPLRLHFTIKRASMFINGASQFDVFANPVLSGGNNVAFNGQVAFVDGTTVQKYVLADGVTYSVVQSDSANVASTVSCLPAAVISPLQELVGAINAATFVTNVVVDGQQVSCDAGSAYQIVFGGETFALCAAKQASGAGFKIYGSDLDIEAFYLSEAVSIAAPPLDAAVASTCEKVATTTTLTAVGKALLTGATVEATTPVASANATRVLTQNAEEATAAVAASSCACKGTVRPCIFIKGLGATDDSGLSDVDKTGYFGDIKNHAPCCSSVKFAMINTVDYPWTSATQQQKVCDMAIAMSPTSSASTKTIDNTIVVAHSMGNLLLAGAIANGRCKLSSSSTWVGMSGPMKGSMASDYLQNACSGNSNGLVSAVANLIGRCPANAAIVSLAYEGATYASGLDSQYVAAQNIYRSYVSAAMCSNAHDGLLSTDQVVFNLAATVINHKSKENDGLVEYQSCAGGFPTSKFGATYTSPFYVTKLNHADTRFLHGDALFNDAQKPVKWFECLL</sequence>
<dbReference type="InterPro" id="IPR029058">
    <property type="entry name" value="AB_hydrolase_fold"/>
</dbReference>
<evidence type="ECO:0000313" key="2">
    <source>
        <dbReference type="EnsemblProtists" id="PYU1_T006106"/>
    </source>
</evidence>
<reference evidence="2" key="3">
    <citation type="submission" date="2015-02" db="UniProtKB">
        <authorList>
            <consortium name="EnsemblProtists"/>
        </authorList>
    </citation>
    <scope>IDENTIFICATION</scope>
    <source>
        <strain evidence="2">DAOM BR144</strain>
    </source>
</reference>
<dbReference type="PANTHER" id="PTHR22538:SF1">
    <property type="entry name" value="VWFD DOMAIN-CONTAINING PROTEIN"/>
    <property type="match status" value="1"/>
</dbReference>
<keyword evidence="3" id="KW-1185">Reference proteome</keyword>
<protein>
    <submittedName>
        <fullName evidence="2">Uncharacterized protein</fullName>
    </submittedName>
</protein>
<dbReference type="EMBL" id="GL376625">
    <property type="status" value="NOT_ANNOTATED_CDS"/>
    <property type="molecule type" value="Genomic_DNA"/>
</dbReference>